<evidence type="ECO:0000256" key="2">
    <source>
        <dbReference type="SAM" id="MobiDB-lite"/>
    </source>
</evidence>
<feature type="region of interest" description="Disordered" evidence="2">
    <location>
        <begin position="31"/>
        <end position="71"/>
    </location>
</feature>
<feature type="region of interest" description="Disordered" evidence="2">
    <location>
        <begin position="105"/>
        <end position="166"/>
    </location>
</feature>
<dbReference type="PROSITE" id="PS51318">
    <property type="entry name" value="TAT"/>
    <property type="match status" value="1"/>
</dbReference>
<evidence type="ECO:0000256" key="3">
    <source>
        <dbReference type="SAM" id="SignalP"/>
    </source>
</evidence>
<reference evidence="4 5" key="1">
    <citation type="submission" date="2018-10" db="EMBL/GenBank/DDBJ databases">
        <title>Isolation of pseudouridimycin from Streptomyces albus DSM 40763.</title>
        <authorList>
            <person name="Rosenqvist P."/>
            <person name="Metsae-Ketelae M."/>
            <person name="Virta P."/>
        </authorList>
    </citation>
    <scope>NUCLEOTIDE SEQUENCE [LARGE SCALE GENOMIC DNA]</scope>
    <source>
        <strain evidence="4 5">DSM 40763</strain>
    </source>
</reference>
<name>A0A6C1C863_9ACTN</name>
<dbReference type="PANTHER" id="PTHR15462:SF19">
    <property type="entry name" value="PEPTIDASE S1 DOMAIN-CONTAINING PROTEIN"/>
    <property type="match status" value="1"/>
</dbReference>
<accession>A0A6C1C863</accession>
<dbReference type="PANTHER" id="PTHR15462">
    <property type="entry name" value="SERINE PROTEASE"/>
    <property type="match status" value="1"/>
</dbReference>
<dbReference type="Proteomes" id="UP000298111">
    <property type="component" value="Unassembled WGS sequence"/>
</dbReference>
<evidence type="ECO:0000313" key="4">
    <source>
        <dbReference type="EMBL" id="TGG80315.1"/>
    </source>
</evidence>
<dbReference type="Pfam" id="PF13365">
    <property type="entry name" value="Trypsin_2"/>
    <property type="match status" value="1"/>
</dbReference>
<evidence type="ECO:0000313" key="5">
    <source>
        <dbReference type="Proteomes" id="UP000298111"/>
    </source>
</evidence>
<dbReference type="SUPFAM" id="SSF50494">
    <property type="entry name" value="Trypsin-like serine proteases"/>
    <property type="match status" value="1"/>
</dbReference>
<dbReference type="InterPro" id="IPR006311">
    <property type="entry name" value="TAT_signal"/>
</dbReference>
<dbReference type="EMBL" id="RCIY01000069">
    <property type="protein sequence ID" value="TGG80315.1"/>
    <property type="molecule type" value="Genomic_DNA"/>
</dbReference>
<dbReference type="AlphaFoldDB" id="A0A6C1C863"/>
<feature type="signal peptide" evidence="3">
    <location>
        <begin position="1"/>
        <end position="29"/>
    </location>
</feature>
<gene>
    <name evidence="4" type="ORF">D8771_21040</name>
</gene>
<feature type="compositionally biased region" description="Basic and acidic residues" evidence="2">
    <location>
        <begin position="49"/>
        <end position="65"/>
    </location>
</feature>
<dbReference type="GeneID" id="75180933"/>
<dbReference type="InterPro" id="IPR050966">
    <property type="entry name" value="Glutamyl_endopeptidase"/>
</dbReference>
<proteinExistence type="predicted"/>
<dbReference type="InterPro" id="IPR043504">
    <property type="entry name" value="Peptidase_S1_PA_chymotrypsin"/>
</dbReference>
<dbReference type="InterPro" id="IPR009003">
    <property type="entry name" value="Peptidase_S1_PA"/>
</dbReference>
<dbReference type="PROSITE" id="PS51257">
    <property type="entry name" value="PROKAR_LIPOPROTEIN"/>
    <property type="match status" value="1"/>
</dbReference>
<evidence type="ECO:0000256" key="1">
    <source>
        <dbReference type="ARBA" id="ARBA00022729"/>
    </source>
</evidence>
<dbReference type="Gene3D" id="2.40.10.10">
    <property type="entry name" value="Trypsin-like serine proteases"/>
    <property type="match status" value="2"/>
</dbReference>
<comment type="caution">
    <text evidence="4">The sequence shown here is derived from an EMBL/GenBank/DDBJ whole genome shotgun (WGS) entry which is preliminary data.</text>
</comment>
<feature type="chain" id="PRO_5043837260" evidence="3">
    <location>
        <begin position="30"/>
        <end position="406"/>
    </location>
</feature>
<keyword evidence="1 3" id="KW-0732">Signal</keyword>
<protein>
    <submittedName>
        <fullName evidence="4">Uncharacterized protein</fullName>
    </submittedName>
</protein>
<organism evidence="4 5">
    <name type="scientific">Streptomyces albus</name>
    <dbReference type="NCBI Taxonomy" id="1888"/>
    <lineage>
        <taxon>Bacteria</taxon>
        <taxon>Bacillati</taxon>
        <taxon>Actinomycetota</taxon>
        <taxon>Actinomycetes</taxon>
        <taxon>Kitasatosporales</taxon>
        <taxon>Streptomycetaceae</taxon>
        <taxon>Streptomyces</taxon>
    </lineage>
</organism>
<dbReference type="RefSeq" id="WP_016470243.1">
    <property type="nucleotide sequence ID" value="NZ_BBQG01000035.1"/>
</dbReference>
<sequence>MPSIARSARRRSALAAAAVAAVLAVTATACGPEDDQADGKPSPASSEHLTGDLKKDLGLPDDLPKDLPTSLKDLDAWKNGAWKNWDRDKWLKEAKQFFNPIIDDLWNPDRMKDADGNDRKVDDSDIDDGQSGGRDGTGEDEGVTDPTPQPVKASAVPTPYTQDDLPVGKVFMDTPKGSMVCSGAVVKDPRHPGKSNLVATAGHCVHGGKGKGWYRNVVFVPDYNPKGLPNEQLANASQSDVAPKGIWWAKRARTTDHWINNGAERGGKGAQQDFAVLRVQPEDKTDSTSLEEKAGGAVQVSFSTPRVKSVESLTAVGYPAAPPFDGAKMYRCADKPGRLTLDPEQPTMYRIGCTMTAGASGGPWLDASGTRLLSVTSIGPVTADWLAGARLGKEAKAVFDTVSREG</sequence>
<feature type="compositionally biased region" description="Basic and acidic residues" evidence="2">
    <location>
        <begin position="107"/>
        <end position="123"/>
    </location>
</feature>